<evidence type="ECO:0000313" key="1">
    <source>
        <dbReference type="EMBL" id="VDO10065.1"/>
    </source>
</evidence>
<dbReference type="AlphaFoldDB" id="A0A0R3Q6T3"/>
<proteinExistence type="predicted"/>
<reference evidence="1 2" key="2">
    <citation type="submission" date="2018-11" db="EMBL/GenBank/DDBJ databases">
        <authorList>
            <consortium name="Pathogen Informatics"/>
        </authorList>
    </citation>
    <scope>NUCLEOTIDE SEQUENCE [LARGE SCALE GENOMIC DNA]</scope>
</reference>
<dbReference type="EMBL" id="UZAG01000978">
    <property type="protein sequence ID" value="VDO10065.1"/>
    <property type="molecule type" value="Genomic_DNA"/>
</dbReference>
<reference evidence="3" key="1">
    <citation type="submission" date="2017-02" db="UniProtKB">
        <authorList>
            <consortium name="WormBaseParasite"/>
        </authorList>
    </citation>
    <scope>IDENTIFICATION</scope>
</reference>
<evidence type="ECO:0000313" key="2">
    <source>
        <dbReference type="Proteomes" id="UP000280834"/>
    </source>
</evidence>
<dbReference type="Proteomes" id="UP000280834">
    <property type="component" value="Unassembled WGS sequence"/>
</dbReference>
<protein>
    <submittedName>
        <fullName evidence="1 3">Uncharacterized protein</fullName>
    </submittedName>
</protein>
<evidence type="ECO:0000313" key="3">
    <source>
        <dbReference type="WBParaSite" id="BTMF_0000203701-mRNA-1"/>
    </source>
</evidence>
<gene>
    <name evidence="1" type="ORF">BTMF_LOCUS1364</name>
</gene>
<accession>A0A0R3Q6T3</accession>
<sequence length="33" mass="4182">MFSRKEMIECTSTRKKRRKKETKIRQLFDFDFP</sequence>
<organism evidence="3">
    <name type="scientific">Brugia timori</name>
    <dbReference type="NCBI Taxonomy" id="42155"/>
    <lineage>
        <taxon>Eukaryota</taxon>
        <taxon>Metazoa</taxon>
        <taxon>Ecdysozoa</taxon>
        <taxon>Nematoda</taxon>
        <taxon>Chromadorea</taxon>
        <taxon>Rhabditida</taxon>
        <taxon>Spirurina</taxon>
        <taxon>Spiruromorpha</taxon>
        <taxon>Filarioidea</taxon>
        <taxon>Onchocercidae</taxon>
        <taxon>Brugia</taxon>
    </lineage>
</organism>
<dbReference type="WBParaSite" id="BTMF_0000203701-mRNA-1">
    <property type="protein sequence ID" value="BTMF_0000203701-mRNA-1"/>
    <property type="gene ID" value="BTMF_0000203701"/>
</dbReference>
<keyword evidence="2" id="KW-1185">Reference proteome</keyword>
<name>A0A0R3Q6T3_9BILA</name>